<comment type="similarity">
    <text evidence="1">Belongs to the ROK (NagC/XylR) family.</text>
</comment>
<dbReference type="EMBL" id="AP025017">
    <property type="protein sequence ID" value="BDA65132.1"/>
    <property type="molecule type" value="Genomic_DNA"/>
</dbReference>
<organism evidence="2 3">
    <name type="scientific">Actinomyces capricornis</name>
    <dbReference type="NCBI Taxonomy" id="2755559"/>
    <lineage>
        <taxon>Bacteria</taxon>
        <taxon>Bacillati</taxon>
        <taxon>Actinomycetota</taxon>
        <taxon>Actinomycetes</taxon>
        <taxon>Actinomycetales</taxon>
        <taxon>Actinomycetaceae</taxon>
        <taxon>Actinomyces</taxon>
    </lineage>
</organism>
<dbReference type="InterPro" id="IPR000600">
    <property type="entry name" value="ROK"/>
</dbReference>
<dbReference type="PROSITE" id="PS01125">
    <property type="entry name" value="ROK"/>
    <property type="match status" value="1"/>
</dbReference>
<dbReference type="InterPro" id="IPR049874">
    <property type="entry name" value="ROK_cs"/>
</dbReference>
<gene>
    <name evidence="2" type="ORF">MANAM107_19660</name>
</gene>
<dbReference type="Pfam" id="PF00480">
    <property type="entry name" value="ROK"/>
    <property type="match status" value="1"/>
</dbReference>
<sequence>MNADAPVPKPPSRQERRLVVGLDLGGTKMAASLVSAAGEPVGRTQTRPTPAHEGPRAMLEAIASLVRDTARGALSSPGAVVAGVGIGTAGVVDVEAGRIVSSTDAITDWAGTEVAAGVAALVEPELGALPIHVENDVDAYAAGEAWLGAGQGLPCVLVAAVGTGVGGALVLNGGARRGAHHVAGEIGHIPVAEAAGERCTCGRPGHLEAVAAGPQIHRRYLALGGDRQARDAREVEERAGAGDALARRVYRDSATALGRALAGAATLMDPDLIIISGGLARSGELWWGPLRQAFAGEIIDPLADLRIVPAVLGASAPIIGAARGALRLAGIAEDGTGAAPGPVRTAGPEDMRP</sequence>
<dbReference type="SUPFAM" id="SSF53067">
    <property type="entry name" value="Actin-like ATPase domain"/>
    <property type="match status" value="1"/>
</dbReference>
<name>A0ABN6K616_9ACTO</name>
<evidence type="ECO:0000313" key="2">
    <source>
        <dbReference type="EMBL" id="BDA65132.1"/>
    </source>
</evidence>
<dbReference type="Gene3D" id="3.30.420.40">
    <property type="match status" value="2"/>
</dbReference>
<evidence type="ECO:0000256" key="1">
    <source>
        <dbReference type="ARBA" id="ARBA00006479"/>
    </source>
</evidence>
<keyword evidence="3" id="KW-1185">Reference proteome</keyword>
<reference evidence="2 3" key="1">
    <citation type="submission" date="2021-08" db="EMBL/GenBank/DDBJ databases">
        <title>Whole genome sequence of novel Actinomyces species strain MAS-1.</title>
        <authorList>
            <person name="Saito M."/>
            <person name="Kuwahara N."/>
            <person name="Takizawa T."/>
            <person name="Gotouda H."/>
            <person name="Ochiai T."/>
        </authorList>
    </citation>
    <scope>NUCLEOTIDE SEQUENCE [LARGE SCALE GENOMIC DNA]</scope>
    <source>
        <strain evidence="2 3">MAS-1</strain>
    </source>
</reference>
<dbReference type="PANTHER" id="PTHR18964">
    <property type="entry name" value="ROK (REPRESSOR, ORF, KINASE) FAMILY"/>
    <property type="match status" value="1"/>
</dbReference>
<dbReference type="Proteomes" id="UP000824496">
    <property type="component" value="Chromosome"/>
</dbReference>
<dbReference type="RefSeq" id="WP_223907873.1">
    <property type="nucleotide sequence ID" value="NZ_AP025017.1"/>
</dbReference>
<dbReference type="PANTHER" id="PTHR18964:SF169">
    <property type="entry name" value="N-ACETYLMANNOSAMINE KINASE"/>
    <property type="match status" value="1"/>
</dbReference>
<protein>
    <submittedName>
        <fullName evidence="2">Transcriptional regulator</fullName>
    </submittedName>
</protein>
<accession>A0ABN6K616</accession>
<dbReference type="InterPro" id="IPR043129">
    <property type="entry name" value="ATPase_NBD"/>
</dbReference>
<evidence type="ECO:0000313" key="3">
    <source>
        <dbReference type="Proteomes" id="UP000824496"/>
    </source>
</evidence>
<proteinExistence type="inferred from homology"/>